<reference evidence="1" key="1">
    <citation type="submission" date="2015-11" db="EMBL/GenBank/DDBJ databases">
        <authorList>
            <person name="Zhang Y."/>
            <person name="Guo Z."/>
        </authorList>
    </citation>
    <scope>NUCLEOTIDE SEQUENCE</scope>
    <source>
        <strain evidence="1">203-1</strain>
    </source>
</reference>
<proteinExistence type="predicted"/>
<dbReference type="KEGG" id="ster:AOA14_10125"/>
<dbReference type="RefSeq" id="WP_062901699.1">
    <property type="nucleotide sequence ID" value="NZ_CP013342.1"/>
</dbReference>
<accession>A0A142VYS3</accession>
<name>A0A142VYS3_9SPHN</name>
<organism evidence="1">
    <name type="scientific">Sphingopyxis terrae subsp. terrae NBRC 15098</name>
    <dbReference type="NCBI Taxonomy" id="1219058"/>
    <lineage>
        <taxon>Bacteria</taxon>
        <taxon>Pseudomonadati</taxon>
        <taxon>Pseudomonadota</taxon>
        <taxon>Alphaproteobacteria</taxon>
        <taxon>Sphingomonadales</taxon>
        <taxon>Sphingomonadaceae</taxon>
        <taxon>Sphingopyxis</taxon>
    </lineage>
</organism>
<gene>
    <name evidence="1" type="ORF">AOA14_10125</name>
</gene>
<dbReference type="AlphaFoldDB" id="A0A142VYS3"/>
<reference evidence="1" key="2">
    <citation type="journal article" date="2016" name="Genome Announc.">
        <title>Complete Genome Sequence of Sphingopyxis terrae Strain 203-1 (NBRC 111660), a Polyethylene Glycol Degrader.</title>
        <authorList>
            <person name="Ohtsubo Y."/>
            <person name="Nonoyama S."/>
            <person name="Nagata Y."/>
            <person name="Numata M."/>
            <person name="Tsuchikane K."/>
            <person name="Hosoyama A."/>
            <person name="Yamazoe A."/>
            <person name="Tsuda M."/>
            <person name="Fujita N."/>
            <person name="Kawai F."/>
        </authorList>
    </citation>
    <scope>NUCLEOTIDE SEQUENCE [LARGE SCALE GENOMIC DNA]</scope>
    <source>
        <strain evidence="1">203-1</strain>
    </source>
</reference>
<dbReference type="STRING" id="1219058.AOA14_10125"/>
<dbReference type="EMBL" id="CP013342">
    <property type="protein sequence ID" value="AMU94960.1"/>
    <property type="molecule type" value="Genomic_DNA"/>
</dbReference>
<sequence>MIVLGALLLLAAQAPEPPVPSETQQVAALAFAPPLDRPLTYRVATRRSSRDGGFTSFALIYDLRWRRVGRGYQLLARFDRVESDAHPEVVRTLRLMIDPLIGETLTYFVPADGSSVDMVDPEGLWRRVVDRAQALADASGRPEAKRAAQIIATLPPAERDKLASADIRALVVPANGAIPNGADGPIMTVTVAGRRTISASEPPAAGPAQPIKVDTRWTIDLGTGLLAEERRQSFLTTGNAADRKLVEERIRALEPGDPS</sequence>
<evidence type="ECO:0000313" key="1">
    <source>
        <dbReference type="EMBL" id="AMU94960.1"/>
    </source>
</evidence>
<protein>
    <submittedName>
        <fullName evidence="1">Uncharacterized protein</fullName>
    </submittedName>
</protein>
<dbReference type="Proteomes" id="UP000076234">
    <property type="component" value="Chromosome"/>
</dbReference>